<comment type="caution">
    <text evidence="3">The sequence shown here is derived from an EMBL/GenBank/DDBJ whole genome shotgun (WGS) entry which is preliminary data.</text>
</comment>
<proteinExistence type="predicted"/>
<feature type="domain" description="Response regulatory" evidence="2">
    <location>
        <begin position="8"/>
        <end position="118"/>
    </location>
</feature>
<dbReference type="SMART" id="SM00448">
    <property type="entry name" value="REC"/>
    <property type="match status" value="1"/>
</dbReference>
<evidence type="ECO:0000313" key="4">
    <source>
        <dbReference type="Proteomes" id="UP001229486"/>
    </source>
</evidence>
<reference evidence="3" key="1">
    <citation type="submission" date="2023-07" db="EMBL/GenBank/DDBJ databases">
        <title>Sorghum-associated microbial communities from plants grown in Nebraska, USA.</title>
        <authorList>
            <person name="Schachtman D."/>
        </authorList>
    </citation>
    <scope>NUCLEOTIDE SEQUENCE</scope>
    <source>
        <strain evidence="3">DS1061</strain>
    </source>
</reference>
<dbReference type="Proteomes" id="UP001229486">
    <property type="component" value="Unassembled WGS sequence"/>
</dbReference>
<accession>A0AB73IL21</accession>
<dbReference type="GO" id="GO:0000160">
    <property type="term" value="P:phosphorelay signal transduction system"/>
    <property type="evidence" value="ECO:0007669"/>
    <property type="project" value="InterPro"/>
</dbReference>
<dbReference type="InterPro" id="IPR001789">
    <property type="entry name" value="Sig_transdc_resp-reg_receiver"/>
</dbReference>
<dbReference type="PROSITE" id="PS50110">
    <property type="entry name" value="RESPONSE_REGULATORY"/>
    <property type="match status" value="1"/>
</dbReference>
<keyword evidence="1" id="KW-0597">Phosphoprotein</keyword>
<evidence type="ECO:0000313" key="3">
    <source>
        <dbReference type="EMBL" id="MDP9650674.1"/>
    </source>
</evidence>
<dbReference type="AlphaFoldDB" id="A0AB73IL21"/>
<dbReference type="SUPFAM" id="SSF52172">
    <property type="entry name" value="CheY-like"/>
    <property type="match status" value="1"/>
</dbReference>
<dbReference type="Gene3D" id="3.40.50.2300">
    <property type="match status" value="1"/>
</dbReference>
<dbReference type="EMBL" id="JAURTK010000012">
    <property type="protein sequence ID" value="MDP9650674.1"/>
    <property type="molecule type" value="Genomic_DNA"/>
</dbReference>
<sequence>MTELAGLKALVVEDEGSVALLIEEMLESFGCEIAASLARVDQAREFASKGIFDFAVLDVNLHGQPVFPVAHILCERQIPFVFSTGYGADGVPAGFNASPVLAKPFGIADLKRAVSSALASSSH</sequence>
<feature type="modified residue" description="4-aspartylphosphate" evidence="1">
    <location>
        <position position="58"/>
    </location>
</feature>
<dbReference type="RefSeq" id="WP_392395490.1">
    <property type="nucleotide sequence ID" value="NZ_JAURTK010000012.1"/>
</dbReference>
<gene>
    <name evidence="3" type="ORF">J2793_006148</name>
</gene>
<protein>
    <submittedName>
        <fullName evidence="3">CheY-like chemotaxis protein</fullName>
    </submittedName>
</protein>
<evidence type="ECO:0000256" key="1">
    <source>
        <dbReference type="PROSITE-ProRule" id="PRU00169"/>
    </source>
</evidence>
<dbReference type="InterPro" id="IPR011006">
    <property type="entry name" value="CheY-like_superfamily"/>
</dbReference>
<organism evidence="3 4">
    <name type="scientific">Paraburkholderia caledonica</name>
    <dbReference type="NCBI Taxonomy" id="134536"/>
    <lineage>
        <taxon>Bacteria</taxon>
        <taxon>Pseudomonadati</taxon>
        <taxon>Pseudomonadota</taxon>
        <taxon>Betaproteobacteria</taxon>
        <taxon>Burkholderiales</taxon>
        <taxon>Burkholderiaceae</taxon>
        <taxon>Paraburkholderia</taxon>
    </lineage>
</organism>
<name>A0AB73IL21_9BURK</name>
<evidence type="ECO:0000259" key="2">
    <source>
        <dbReference type="PROSITE" id="PS50110"/>
    </source>
</evidence>